<accession>A0AAP3XPA7</accession>
<protein>
    <recommendedName>
        <fullName evidence="4">S-layer family protein</fullName>
    </recommendedName>
</protein>
<organism evidence="2 3">
    <name type="scientific">Marinimicrococcus flavescens</name>
    <dbReference type="NCBI Taxonomy" id="3031815"/>
    <lineage>
        <taxon>Bacteria</taxon>
        <taxon>Pseudomonadati</taxon>
        <taxon>Pseudomonadota</taxon>
        <taxon>Alphaproteobacteria</taxon>
        <taxon>Geminicoccales</taxon>
        <taxon>Geminicoccaceae</taxon>
        <taxon>Marinimicrococcus</taxon>
    </lineage>
</organism>
<reference evidence="2 3" key="1">
    <citation type="submission" date="2023-03" db="EMBL/GenBank/DDBJ databases">
        <title>YIM 152171 draft genome.</title>
        <authorList>
            <person name="Yang Z."/>
        </authorList>
    </citation>
    <scope>NUCLEOTIDE SEQUENCE [LARGE SCALE GENOMIC DNA]</scope>
    <source>
        <strain evidence="2 3">YIM 152171</strain>
    </source>
</reference>
<keyword evidence="1" id="KW-0732">Signal</keyword>
<gene>
    <name evidence="2" type="ORF">PZ740_00290</name>
</gene>
<evidence type="ECO:0000256" key="1">
    <source>
        <dbReference type="SAM" id="SignalP"/>
    </source>
</evidence>
<dbReference type="RefSeq" id="WP_327787223.1">
    <property type="nucleotide sequence ID" value="NZ_JARGEQ010000001.1"/>
</dbReference>
<comment type="caution">
    <text evidence="2">The sequence shown here is derived from an EMBL/GenBank/DDBJ whole genome shotgun (WGS) entry which is preliminary data.</text>
</comment>
<evidence type="ECO:0000313" key="2">
    <source>
        <dbReference type="EMBL" id="MDF1584819.1"/>
    </source>
</evidence>
<sequence>MSSLKKRLLLSLSAAALAAPMAAGSAQAIEVVVLDQVNLAAQSAELSFGGLWGESLAATAAAIGNSAAFNIEGVDDAAALELDQVNPASTQLADIDLHDIDLGAGGADGIALTAAAIGNTLSGTGEGQIASLDITQSVHRGQSAAIVLDQVVVSGLESSLSAAAIGNSASLTAGAIGTGDGFDTLLQTNTTGQNAGIDIADLAVLPTETGAVLDATAAAIGNSLTLTATTGDLFLDGLDQNNVGSGQSAGLILDGVNDLGVPHTPVGVTTPSFETFDSTLVAAAIGNSATLEAAGNILLDEVEQLNVVAQNASLDLDQVYGLGALDGTAVAIGNSLSISADGALALDKIESGVDQDNHSTQSVAIRLDDLGLDGAVDLTAAAIANSLSLSSGGDFALNEGSLLDQLNTSGQSADVTLGGLDGVGDLSATVVAIGNSLSLSSGGDLAFDADGAIEQTNHGSQTVIGALTELNGTGAGELTLAAIGNSVSLDTEGAVSGAAPTITQFNTSAQTAVLSLTEIGDLASLDVTGVAIGNSLSLAAGSFEGTGTLSISQETVAGQSVSLSLGSAGLGALSATTAAIGNSASVTIR</sequence>
<name>A0AAP3XPA7_9PROT</name>
<feature type="signal peptide" evidence="1">
    <location>
        <begin position="1"/>
        <end position="28"/>
    </location>
</feature>
<proteinExistence type="predicted"/>
<dbReference type="AlphaFoldDB" id="A0AAP3XPA7"/>
<feature type="chain" id="PRO_5042991391" description="S-layer family protein" evidence="1">
    <location>
        <begin position="29"/>
        <end position="589"/>
    </location>
</feature>
<dbReference type="Proteomes" id="UP001301140">
    <property type="component" value="Unassembled WGS sequence"/>
</dbReference>
<evidence type="ECO:0008006" key="4">
    <source>
        <dbReference type="Google" id="ProtNLM"/>
    </source>
</evidence>
<keyword evidence="3" id="KW-1185">Reference proteome</keyword>
<dbReference type="EMBL" id="JARGEQ010000001">
    <property type="protein sequence ID" value="MDF1584819.1"/>
    <property type="molecule type" value="Genomic_DNA"/>
</dbReference>
<evidence type="ECO:0000313" key="3">
    <source>
        <dbReference type="Proteomes" id="UP001301140"/>
    </source>
</evidence>